<gene>
    <name evidence="1" type="ORF">V8G54_002084</name>
</gene>
<name>A0AAQ3P9L6_VIGMU</name>
<proteinExistence type="predicted"/>
<organism evidence="1 2">
    <name type="scientific">Vigna mungo</name>
    <name type="common">Black gram</name>
    <name type="synonym">Phaseolus mungo</name>
    <dbReference type="NCBI Taxonomy" id="3915"/>
    <lineage>
        <taxon>Eukaryota</taxon>
        <taxon>Viridiplantae</taxon>
        <taxon>Streptophyta</taxon>
        <taxon>Embryophyta</taxon>
        <taxon>Tracheophyta</taxon>
        <taxon>Spermatophyta</taxon>
        <taxon>Magnoliopsida</taxon>
        <taxon>eudicotyledons</taxon>
        <taxon>Gunneridae</taxon>
        <taxon>Pentapetalae</taxon>
        <taxon>rosids</taxon>
        <taxon>fabids</taxon>
        <taxon>Fabales</taxon>
        <taxon>Fabaceae</taxon>
        <taxon>Papilionoideae</taxon>
        <taxon>50 kb inversion clade</taxon>
        <taxon>NPAAA clade</taxon>
        <taxon>indigoferoid/millettioid clade</taxon>
        <taxon>Phaseoleae</taxon>
        <taxon>Vigna</taxon>
    </lineage>
</organism>
<reference evidence="1 2" key="1">
    <citation type="journal article" date="2023" name="Life. Sci Alliance">
        <title>Evolutionary insights into 3D genome organization and epigenetic landscape of Vigna mungo.</title>
        <authorList>
            <person name="Junaid A."/>
            <person name="Singh B."/>
            <person name="Bhatia S."/>
        </authorList>
    </citation>
    <scope>NUCLEOTIDE SEQUENCE [LARGE SCALE GENOMIC DNA]</scope>
    <source>
        <strain evidence="1">Urdbean</strain>
    </source>
</reference>
<dbReference type="EMBL" id="CP144700">
    <property type="protein sequence ID" value="WVZ23540.1"/>
    <property type="molecule type" value="Genomic_DNA"/>
</dbReference>
<dbReference type="Proteomes" id="UP001374535">
    <property type="component" value="Chromosome 1"/>
</dbReference>
<keyword evidence="2" id="KW-1185">Reference proteome</keyword>
<dbReference type="AlphaFoldDB" id="A0AAQ3P9L6"/>
<sequence>MAKAHSILPLWFWQYAIITRLEISFAVIKVCQFLRPSHWILTGLWLNTFYSILKHASLAKLIGHVILIIDILLQEQPTFLHKGWVQKFGSNFYLIKNLVLHSRAKHMQIGVFFVMEKIMAKQLFIYHILVLDQWGDVLTRP</sequence>
<protein>
    <submittedName>
        <fullName evidence="1">Uncharacterized protein</fullName>
    </submittedName>
</protein>
<evidence type="ECO:0000313" key="2">
    <source>
        <dbReference type="Proteomes" id="UP001374535"/>
    </source>
</evidence>
<evidence type="ECO:0000313" key="1">
    <source>
        <dbReference type="EMBL" id="WVZ23540.1"/>
    </source>
</evidence>
<accession>A0AAQ3P9L6</accession>